<organism evidence="1 2">
    <name type="scientific">Quillaja saponaria</name>
    <name type="common">Soap bark tree</name>
    <dbReference type="NCBI Taxonomy" id="32244"/>
    <lineage>
        <taxon>Eukaryota</taxon>
        <taxon>Viridiplantae</taxon>
        <taxon>Streptophyta</taxon>
        <taxon>Embryophyta</taxon>
        <taxon>Tracheophyta</taxon>
        <taxon>Spermatophyta</taxon>
        <taxon>Magnoliopsida</taxon>
        <taxon>eudicotyledons</taxon>
        <taxon>Gunneridae</taxon>
        <taxon>Pentapetalae</taxon>
        <taxon>rosids</taxon>
        <taxon>fabids</taxon>
        <taxon>Fabales</taxon>
        <taxon>Quillajaceae</taxon>
        <taxon>Quillaja</taxon>
    </lineage>
</organism>
<keyword evidence="2" id="KW-1185">Reference proteome</keyword>
<dbReference type="Proteomes" id="UP001163823">
    <property type="component" value="Chromosome 8"/>
</dbReference>
<evidence type="ECO:0000313" key="2">
    <source>
        <dbReference type="Proteomes" id="UP001163823"/>
    </source>
</evidence>
<dbReference type="KEGG" id="qsa:O6P43_020076"/>
<name>A0AAD7LJV9_QUISA</name>
<gene>
    <name evidence="1" type="ORF">O6P43_020076</name>
</gene>
<evidence type="ECO:0000313" key="1">
    <source>
        <dbReference type="EMBL" id="KAJ7959510.1"/>
    </source>
</evidence>
<dbReference type="AlphaFoldDB" id="A0AAD7LJV9"/>
<reference evidence="1" key="1">
    <citation type="journal article" date="2023" name="Science">
        <title>Elucidation of the pathway for biosynthesis of saponin adjuvants from the soapbark tree.</title>
        <authorList>
            <person name="Reed J."/>
            <person name="Orme A."/>
            <person name="El-Demerdash A."/>
            <person name="Owen C."/>
            <person name="Martin L.B.B."/>
            <person name="Misra R.C."/>
            <person name="Kikuchi S."/>
            <person name="Rejzek M."/>
            <person name="Martin A.C."/>
            <person name="Harkess A."/>
            <person name="Leebens-Mack J."/>
            <person name="Louveau T."/>
            <person name="Stephenson M.J."/>
            <person name="Osbourn A."/>
        </authorList>
    </citation>
    <scope>NUCLEOTIDE SEQUENCE</scope>
    <source>
        <strain evidence="1">S10</strain>
    </source>
</reference>
<protein>
    <submittedName>
        <fullName evidence="1">Uncharacterized protein</fullName>
    </submittedName>
</protein>
<proteinExistence type="predicted"/>
<sequence length="77" mass="9166">MKLSDQEYLWHLALDISIRIVIKDKDVTCVPHSVFFQFPKLNDPKRMSEMLYSRKTYHIEACLKLGGLITIYRRYTS</sequence>
<dbReference type="EMBL" id="JARAOO010000008">
    <property type="protein sequence ID" value="KAJ7959510.1"/>
    <property type="molecule type" value="Genomic_DNA"/>
</dbReference>
<comment type="caution">
    <text evidence="1">The sequence shown here is derived from an EMBL/GenBank/DDBJ whole genome shotgun (WGS) entry which is preliminary data.</text>
</comment>
<accession>A0AAD7LJV9</accession>